<evidence type="ECO:0000313" key="2">
    <source>
        <dbReference type="EMBL" id="KAL2071513.1"/>
    </source>
</evidence>
<keyword evidence="3" id="KW-1185">Reference proteome</keyword>
<evidence type="ECO:0000256" key="1">
    <source>
        <dbReference type="SAM" id="SignalP"/>
    </source>
</evidence>
<name>A0ABR4CQ86_9HELO</name>
<keyword evidence="1" id="KW-0732">Signal</keyword>
<evidence type="ECO:0000313" key="3">
    <source>
        <dbReference type="Proteomes" id="UP001595075"/>
    </source>
</evidence>
<protein>
    <submittedName>
        <fullName evidence="2">Uncharacterized protein</fullName>
    </submittedName>
</protein>
<proteinExistence type="predicted"/>
<dbReference type="Gene3D" id="3.40.390.10">
    <property type="entry name" value="Collagenase (Catalytic Domain)"/>
    <property type="match status" value="1"/>
</dbReference>
<dbReference type="EMBL" id="JAZHXI010000005">
    <property type="protein sequence ID" value="KAL2071513.1"/>
    <property type="molecule type" value="Genomic_DNA"/>
</dbReference>
<dbReference type="InterPro" id="IPR024079">
    <property type="entry name" value="MetalloPept_cat_dom_sf"/>
</dbReference>
<reference evidence="2 3" key="1">
    <citation type="journal article" date="2024" name="Commun. Biol.">
        <title>Comparative genomic analysis of thermophilic fungi reveals convergent evolutionary adaptations and gene losses.</title>
        <authorList>
            <person name="Steindorff A.S."/>
            <person name="Aguilar-Pontes M.V."/>
            <person name="Robinson A.J."/>
            <person name="Andreopoulos B."/>
            <person name="LaButti K."/>
            <person name="Kuo A."/>
            <person name="Mondo S."/>
            <person name="Riley R."/>
            <person name="Otillar R."/>
            <person name="Haridas S."/>
            <person name="Lipzen A."/>
            <person name="Grimwood J."/>
            <person name="Schmutz J."/>
            <person name="Clum A."/>
            <person name="Reid I.D."/>
            <person name="Moisan M.C."/>
            <person name="Butler G."/>
            <person name="Nguyen T.T.M."/>
            <person name="Dewar K."/>
            <person name="Conant G."/>
            <person name="Drula E."/>
            <person name="Henrissat B."/>
            <person name="Hansel C."/>
            <person name="Singer S."/>
            <person name="Hutchinson M.I."/>
            <person name="de Vries R.P."/>
            <person name="Natvig D.O."/>
            <person name="Powell A.J."/>
            <person name="Tsang A."/>
            <person name="Grigoriev I.V."/>
        </authorList>
    </citation>
    <scope>NUCLEOTIDE SEQUENCE [LARGE SCALE GENOMIC DNA]</scope>
    <source>
        <strain evidence="2 3">CBS 494.80</strain>
    </source>
</reference>
<sequence length="360" mass="41208">MRLLMLWLIFDVLFIFQCSCFTYWVDNSCIGNDGPVGSEENWEKFMQEAFSMARRAADRLSSDSDTDFSAVFKRIFKIEKSDSTTFRNLFGEYTQEPVLVQTGKDFVFDKMRSIGRDWHSVTRGTEQQRLDSNVRLYCDNDARWKPAKSTPGILIDKANGLFAREVGPPCQTRSRLQAKVYREPLVYNDGRTPQAKDRHTITFCDAAFNVGDVPISLFEVPPNVDLGQHNIKLFSATLSKTILHEFTHLWPYNLLDIPNDVNPLAPYGWDNIVKIESTEHRINNADSYAYLGIWALLADRVPKVGDSGGHTLTRLFTGRVTRQNPDAVEEAERDANEGKIASYRDLTKRWLNVVARMFRA</sequence>
<organism evidence="2 3">
    <name type="scientific">Oculimacula yallundae</name>
    <dbReference type="NCBI Taxonomy" id="86028"/>
    <lineage>
        <taxon>Eukaryota</taxon>
        <taxon>Fungi</taxon>
        <taxon>Dikarya</taxon>
        <taxon>Ascomycota</taxon>
        <taxon>Pezizomycotina</taxon>
        <taxon>Leotiomycetes</taxon>
        <taxon>Helotiales</taxon>
        <taxon>Ploettnerulaceae</taxon>
        <taxon>Oculimacula</taxon>
    </lineage>
</organism>
<feature type="signal peptide" evidence="1">
    <location>
        <begin position="1"/>
        <end position="20"/>
    </location>
</feature>
<dbReference type="Proteomes" id="UP001595075">
    <property type="component" value="Unassembled WGS sequence"/>
</dbReference>
<accession>A0ABR4CQ86</accession>
<gene>
    <name evidence="2" type="ORF">VTL71DRAFT_12748</name>
</gene>
<comment type="caution">
    <text evidence="2">The sequence shown here is derived from an EMBL/GenBank/DDBJ whole genome shotgun (WGS) entry which is preliminary data.</text>
</comment>
<feature type="chain" id="PRO_5046382106" evidence="1">
    <location>
        <begin position="21"/>
        <end position="360"/>
    </location>
</feature>